<name>A0A3G1B7R1_9ARCH</name>
<keyword evidence="1" id="KW-0472">Membrane</keyword>
<feature type="transmembrane region" description="Helical" evidence="1">
    <location>
        <begin position="44"/>
        <end position="63"/>
    </location>
</feature>
<feature type="transmembrane region" description="Helical" evidence="1">
    <location>
        <begin position="118"/>
        <end position="140"/>
    </location>
</feature>
<dbReference type="Proteomes" id="UP000266745">
    <property type="component" value="Chromosome"/>
</dbReference>
<sequence length="150" mass="17247">MQKRYVEYLKLNKNLFLSIIVAVIFSAVTAQLLAEQEDYLNSSYTLLVDLVVFYSTFGTLFYVDNRKKYLTESGKIDSPRLRKDLLKIITSVGSGEIVYIAIRWYLQYYLLTINYEPYAASMITHLIAAVVYVSIVNLGVNLTRLYKDGT</sequence>
<evidence type="ECO:0000313" key="3">
    <source>
        <dbReference type="Proteomes" id="UP000266745"/>
    </source>
</evidence>
<accession>A0A3G1B7R1</accession>
<dbReference type="STRING" id="1603555.SU86_007630"/>
<keyword evidence="3" id="KW-1185">Reference proteome</keyword>
<feature type="transmembrane region" description="Helical" evidence="1">
    <location>
        <begin position="84"/>
        <end position="106"/>
    </location>
</feature>
<proteinExistence type="predicted"/>
<dbReference type="EMBL" id="CP011097">
    <property type="protein sequence ID" value="AJZ76254.1"/>
    <property type="molecule type" value="Genomic_DNA"/>
</dbReference>
<dbReference type="AlphaFoldDB" id="A0A3G1B7R1"/>
<dbReference type="RefSeq" id="WP_048186942.1">
    <property type="nucleotide sequence ID" value="NZ_CP011097.1"/>
</dbReference>
<evidence type="ECO:0000313" key="2">
    <source>
        <dbReference type="EMBL" id="AJZ76254.1"/>
    </source>
</evidence>
<organism evidence="2 3">
    <name type="scientific">Candidatus Nitrosotenuis cloacae</name>
    <dbReference type="NCBI Taxonomy" id="1603555"/>
    <lineage>
        <taxon>Archaea</taxon>
        <taxon>Nitrososphaerota</taxon>
        <taxon>Candidatus Nitrosotenuis</taxon>
    </lineage>
</organism>
<dbReference type="KEGG" id="tah:SU86_007630"/>
<gene>
    <name evidence="2" type="ORF">SU86_007630</name>
</gene>
<dbReference type="OrthoDB" id="10920at2157"/>
<reference evidence="2 3" key="1">
    <citation type="journal article" date="2016" name="Sci. Rep.">
        <title>A novel ammonia-oxidizing archaeon from wastewater treatment plant: Its enrichment, physiological and genomic characteristics.</title>
        <authorList>
            <person name="Li Y."/>
            <person name="Ding K."/>
            <person name="Wen X."/>
            <person name="Zhang B."/>
            <person name="Shen B."/>
            <person name="Yang Y."/>
        </authorList>
    </citation>
    <scope>NUCLEOTIDE SEQUENCE [LARGE SCALE GENOMIC DNA]</scope>
    <source>
        <strain evidence="2 3">SAT1</strain>
    </source>
</reference>
<dbReference type="GeneID" id="24874426"/>
<keyword evidence="1" id="KW-0812">Transmembrane</keyword>
<protein>
    <submittedName>
        <fullName evidence="2">Uncharacterized protein</fullName>
    </submittedName>
</protein>
<keyword evidence="1" id="KW-1133">Transmembrane helix</keyword>
<evidence type="ECO:0000256" key="1">
    <source>
        <dbReference type="SAM" id="Phobius"/>
    </source>
</evidence>